<accession>H8H2R4</accession>
<dbReference type="Proteomes" id="UP000007575">
    <property type="component" value="Plasmid P3"/>
</dbReference>
<protein>
    <submittedName>
        <fullName evidence="2">Uncharacterized protein</fullName>
    </submittedName>
</protein>
<dbReference type="AlphaFoldDB" id="H8H2R4"/>
<keyword evidence="2" id="KW-0614">Plasmid</keyword>
<name>H8H2R4_DEIGI</name>
<evidence type="ECO:0000313" key="2">
    <source>
        <dbReference type="EMBL" id="AFD27811.1"/>
    </source>
</evidence>
<gene>
    <name evidence="2" type="ordered locus">DGo_PC0019</name>
</gene>
<proteinExistence type="predicted"/>
<dbReference type="KEGG" id="dgo:DGo_PC0019"/>
<evidence type="ECO:0000256" key="1">
    <source>
        <dbReference type="SAM" id="MobiDB-lite"/>
    </source>
</evidence>
<reference evidence="2 3" key="1">
    <citation type="journal article" date="2012" name="PLoS ONE">
        <title>Genome sequence and transcriptome analysis of the radioresistant bacterium Deinococcus gobiensis: insights into the extreme environmental adaptations.</title>
        <authorList>
            <person name="Yuan M."/>
            <person name="Chen M."/>
            <person name="Zhang W."/>
            <person name="Lu W."/>
            <person name="Wang J."/>
            <person name="Yang M."/>
            <person name="Zhao P."/>
            <person name="Tang R."/>
            <person name="Li X."/>
            <person name="Hao Y."/>
            <person name="Zhou Z."/>
            <person name="Zhan Y."/>
            <person name="Yu H."/>
            <person name="Teng C."/>
            <person name="Yan Y."/>
            <person name="Ping S."/>
            <person name="Wang Y."/>
            <person name="Lin M."/>
        </authorList>
    </citation>
    <scope>NUCLEOTIDE SEQUENCE [LARGE SCALE GENOMIC DNA]</scope>
    <source>
        <strain evidence="3">DSM 21396 / JCM 16679 / CGMCC 1.7299 / I-0</strain>
        <plasmid evidence="2">P3</plasmid>
    </source>
</reference>
<feature type="region of interest" description="Disordered" evidence="1">
    <location>
        <begin position="35"/>
        <end position="54"/>
    </location>
</feature>
<keyword evidence="3" id="KW-1185">Reference proteome</keyword>
<dbReference type="EMBL" id="CP002194">
    <property type="protein sequence ID" value="AFD27811.1"/>
    <property type="molecule type" value="Genomic_DNA"/>
</dbReference>
<sequence length="54" mass="5935">MAEWLRSKAAILDDLPELPPDPGGRQDPLIRALSQLPRDPSPLPLEPSDLPLLL</sequence>
<geneLocation type="plasmid" evidence="2 3">
    <name>P3</name>
</geneLocation>
<organism evidence="2 3">
    <name type="scientific">Deinococcus gobiensis (strain DSM 21396 / JCM 16679 / CGMCC 1.7299 / I-0)</name>
    <dbReference type="NCBI Taxonomy" id="745776"/>
    <lineage>
        <taxon>Bacteria</taxon>
        <taxon>Thermotogati</taxon>
        <taxon>Deinococcota</taxon>
        <taxon>Deinococci</taxon>
        <taxon>Deinococcales</taxon>
        <taxon>Deinococcaceae</taxon>
        <taxon>Deinococcus</taxon>
    </lineage>
</organism>
<evidence type="ECO:0000313" key="3">
    <source>
        <dbReference type="Proteomes" id="UP000007575"/>
    </source>
</evidence>
<dbReference type="HOGENOM" id="CLU_3042627_0_0_0"/>